<dbReference type="AlphaFoldDB" id="A0A7C3SJB1"/>
<dbReference type="EC" id="2.6.1.-" evidence="1"/>
<evidence type="ECO:0000313" key="3">
    <source>
        <dbReference type="EMBL" id="HGB15000.1"/>
    </source>
</evidence>
<dbReference type="InterPro" id="IPR015424">
    <property type="entry name" value="PyrdxlP-dep_Trfase"/>
</dbReference>
<dbReference type="InterPro" id="IPR004839">
    <property type="entry name" value="Aminotransferase_I/II_large"/>
</dbReference>
<gene>
    <name evidence="3" type="ORF">ENV62_07180</name>
</gene>
<evidence type="ECO:0000256" key="1">
    <source>
        <dbReference type="RuleBase" id="RU000481"/>
    </source>
</evidence>
<dbReference type="InterPro" id="IPR015421">
    <property type="entry name" value="PyrdxlP-dep_Trfase_major"/>
</dbReference>
<organism evidence="3">
    <name type="scientific">Desulfobacca acetoxidans</name>
    <dbReference type="NCBI Taxonomy" id="60893"/>
    <lineage>
        <taxon>Bacteria</taxon>
        <taxon>Pseudomonadati</taxon>
        <taxon>Thermodesulfobacteriota</taxon>
        <taxon>Desulfobaccia</taxon>
        <taxon>Desulfobaccales</taxon>
        <taxon>Desulfobaccaceae</taxon>
        <taxon>Desulfobacca</taxon>
    </lineage>
</organism>
<feature type="domain" description="Aminotransferase class I/classII large" evidence="2">
    <location>
        <begin position="35"/>
        <end position="382"/>
    </location>
</feature>
<keyword evidence="1 3" id="KW-0032">Aminotransferase</keyword>
<reference evidence="3" key="1">
    <citation type="journal article" date="2020" name="mSystems">
        <title>Genome- and Community-Level Interaction Insights into Carbon Utilization and Element Cycling Functions of Hydrothermarchaeota in Hydrothermal Sediment.</title>
        <authorList>
            <person name="Zhou Z."/>
            <person name="Liu Y."/>
            <person name="Xu W."/>
            <person name="Pan J."/>
            <person name="Luo Z.H."/>
            <person name="Li M."/>
        </authorList>
    </citation>
    <scope>NUCLEOTIDE SEQUENCE [LARGE SCALE GENOMIC DNA]</scope>
    <source>
        <strain evidence="3">SpSt-776</strain>
    </source>
</reference>
<dbReference type="PROSITE" id="PS00105">
    <property type="entry name" value="AA_TRANSFER_CLASS_1"/>
    <property type="match status" value="1"/>
</dbReference>
<proteinExistence type="inferred from homology"/>
<dbReference type="Pfam" id="PF00155">
    <property type="entry name" value="Aminotran_1_2"/>
    <property type="match status" value="1"/>
</dbReference>
<accession>A0A7C3SJB1</accession>
<name>A0A7C3SJB1_9BACT</name>
<dbReference type="CDD" id="cd00609">
    <property type="entry name" value="AAT_like"/>
    <property type="match status" value="1"/>
</dbReference>
<dbReference type="Gene3D" id="3.40.640.10">
    <property type="entry name" value="Type I PLP-dependent aspartate aminotransferase-like (Major domain)"/>
    <property type="match status" value="1"/>
</dbReference>
<dbReference type="EMBL" id="DTHB01000048">
    <property type="protein sequence ID" value="HGB15000.1"/>
    <property type="molecule type" value="Genomic_DNA"/>
</dbReference>
<sequence>MSVSRKIKASMESSSWIRRMFEEGAALKAWLGPDKVFDFTLGNPDLEPPARFKEELIAAARDETPRVHGYMPNAGLLATREALAKYLHKQYGEPFTAGDLVVTCGAAGGLNVVFKAILDPGDEVVIFAPYFPEYLFYVDNHGGVPRVVETDKTFDLDLHRLKDALTPHTRAVLLNSPNNPTGRVYSRETLKNLGSLLGSHADRYGRRIFLVADEPYSRIIYDGQTLPSVFAAYPATILVTSFSKELSIPGERLGFVAVSPRLRDRDELVAGLILANRILGFVNAPALMQRVVARVAGLTVDITPYVRRRELFSRVLTQAGIEFFKPQGAFYFFPKAPGGDDLAFVEKLKRENILAVPGRGFGRAGYFRLAFCVPEEVIERAAPGFVRAAKR</sequence>
<dbReference type="PANTHER" id="PTHR42691">
    <property type="entry name" value="ASPARTATE AMINOTRANSFERASE YHDR-RELATED"/>
    <property type="match status" value="1"/>
</dbReference>
<comment type="caution">
    <text evidence="3">The sequence shown here is derived from an EMBL/GenBank/DDBJ whole genome shotgun (WGS) entry which is preliminary data.</text>
</comment>
<dbReference type="InterPro" id="IPR015422">
    <property type="entry name" value="PyrdxlP-dep_Trfase_small"/>
</dbReference>
<comment type="similarity">
    <text evidence="1">Belongs to the class-I pyridoxal-phosphate-dependent aminotransferase family.</text>
</comment>
<protein>
    <recommendedName>
        <fullName evidence="1">Aminotransferase</fullName>
        <ecNumber evidence="1">2.6.1.-</ecNumber>
    </recommendedName>
</protein>
<dbReference type="GO" id="GO:0030170">
    <property type="term" value="F:pyridoxal phosphate binding"/>
    <property type="evidence" value="ECO:0007669"/>
    <property type="project" value="InterPro"/>
</dbReference>
<dbReference type="NCBIfam" id="NF005305">
    <property type="entry name" value="PRK06836.1"/>
    <property type="match status" value="1"/>
</dbReference>
<dbReference type="GO" id="GO:0008483">
    <property type="term" value="F:transaminase activity"/>
    <property type="evidence" value="ECO:0007669"/>
    <property type="project" value="UniProtKB-KW"/>
</dbReference>
<dbReference type="SUPFAM" id="SSF53383">
    <property type="entry name" value="PLP-dependent transferases"/>
    <property type="match status" value="1"/>
</dbReference>
<keyword evidence="1 3" id="KW-0808">Transferase</keyword>
<dbReference type="InterPro" id="IPR004838">
    <property type="entry name" value="NHTrfase_class1_PyrdxlP-BS"/>
</dbReference>
<dbReference type="Gene3D" id="3.90.1150.10">
    <property type="entry name" value="Aspartate Aminotransferase, domain 1"/>
    <property type="match status" value="1"/>
</dbReference>
<evidence type="ECO:0000259" key="2">
    <source>
        <dbReference type="Pfam" id="PF00155"/>
    </source>
</evidence>
<comment type="cofactor">
    <cofactor evidence="1">
        <name>pyridoxal 5'-phosphate</name>
        <dbReference type="ChEBI" id="CHEBI:597326"/>
    </cofactor>
</comment>
<dbReference type="PANTHER" id="PTHR42691:SF1">
    <property type="entry name" value="ASPARTATE AMINOTRANSFERASE YHDR-RELATED"/>
    <property type="match status" value="1"/>
</dbReference>